<feature type="domain" description="Helix-turn-helix conjugative transposon-like" evidence="1">
    <location>
        <begin position="4"/>
        <end position="41"/>
    </location>
</feature>
<dbReference type="AlphaFoldDB" id="A0A645BBK7"/>
<reference evidence="2" key="1">
    <citation type="submission" date="2019-08" db="EMBL/GenBank/DDBJ databases">
        <authorList>
            <person name="Kucharzyk K."/>
            <person name="Murdoch R.W."/>
            <person name="Higgins S."/>
            <person name="Loffler F."/>
        </authorList>
    </citation>
    <scope>NUCLEOTIDE SEQUENCE</scope>
</reference>
<dbReference type="GO" id="GO:0003700">
    <property type="term" value="F:DNA-binding transcription factor activity"/>
    <property type="evidence" value="ECO:0007669"/>
    <property type="project" value="InterPro"/>
</dbReference>
<evidence type="ECO:0000259" key="1">
    <source>
        <dbReference type="Pfam" id="PF12645"/>
    </source>
</evidence>
<organism evidence="2">
    <name type="scientific">bioreactor metagenome</name>
    <dbReference type="NCBI Taxonomy" id="1076179"/>
    <lineage>
        <taxon>unclassified sequences</taxon>
        <taxon>metagenomes</taxon>
        <taxon>ecological metagenomes</taxon>
    </lineage>
</organism>
<sequence length="56" mass="6661">MDLLIKKAQRGDEEAFIEVINQYMPQRYKVAKARLKNESDIGEVIQETILAWFKKY</sequence>
<name>A0A645BBK7_9ZZZZ</name>
<dbReference type="Pfam" id="PF12645">
    <property type="entry name" value="HTH_16"/>
    <property type="match status" value="1"/>
</dbReference>
<dbReference type="InterPro" id="IPR024760">
    <property type="entry name" value="HTH_dom_conjug_TS-like"/>
</dbReference>
<gene>
    <name evidence="2" type="ORF">SDC9_109737</name>
</gene>
<comment type="caution">
    <text evidence="2">The sequence shown here is derived from an EMBL/GenBank/DDBJ whole genome shotgun (WGS) entry which is preliminary data.</text>
</comment>
<dbReference type="GO" id="GO:0006352">
    <property type="term" value="P:DNA-templated transcription initiation"/>
    <property type="evidence" value="ECO:0007669"/>
    <property type="project" value="InterPro"/>
</dbReference>
<dbReference type="SUPFAM" id="SSF88946">
    <property type="entry name" value="Sigma2 domain of RNA polymerase sigma factors"/>
    <property type="match status" value="1"/>
</dbReference>
<accession>A0A645BBK7</accession>
<evidence type="ECO:0000313" key="2">
    <source>
        <dbReference type="EMBL" id="MPM62859.1"/>
    </source>
</evidence>
<dbReference type="EMBL" id="VSSQ01019084">
    <property type="protein sequence ID" value="MPM62859.1"/>
    <property type="molecule type" value="Genomic_DNA"/>
</dbReference>
<protein>
    <recommendedName>
        <fullName evidence="1">Helix-turn-helix conjugative transposon-like domain-containing protein</fullName>
    </recommendedName>
</protein>
<proteinExistence type="predicted"/>
<dbReference type="Gene3D" id="1.10.1740.10">
    <property type="match status" value="1"/>
</dbReference>
<dbReference type="InterPro" id="IPR013325">
    <property type="entry name" value="RNA_pol_sigma_r2"/>
</dbReference>